<evidence type="ECO:0000313" key="4">
    <source>
        <dbReference type="Proteomes" id="UP000789901"/>
    </source>
</evidence>
<dbReference type="InterPro" id="IPR008922">
    <property type="entry name" value="Di-copper_centre_dom_sf"/>
</dbReference>
<dbReference type="InterPro" id="IPR002227">
    <property type="entry name" value="Tyrosinase_Cu-bd"/>
</dbReference>
<name>A0ABN7WQS3_GIGMA</name>
<feature type="domain" description="Tyrosinase copper-binding" evidence="2">
    <location>
        <begin position="81"/>
        <end position="92"/>
    </location>
</feature>
<dbReference type="InterPro" id="IPR013788">
    <property type="entry name" value="Hemocyanin/hexamerin"/>
</dbReference>
<comment type="caution">
    <text evidence="3">The sequence shown here is derived from an EMBL/GenBank/DDBJ whole genome shotgun (WGS) entry which is preliminary data.</text>
</comment>
<gene>
    <name evidence="3" type="ORF">GMARGA_LOCUS33984</name>
</gene>
<evidence type="ECO:0000259" key="2">
    <source>
        <dbReference type="PROSITE" id="PS00498"/>
    </source>
</evidence>
<feature type="non-terminal residue" evidence="3">
    <location>
        <position position="247"/>
    </location>
</feature>
<keyword evidence="1" id="KW-0479">Metal-binding</keyword>
<evidence type="ECO:0000313" key="3">
    <source>
        <dbReference type="EMBL" id="CAG8838446.1"/>
    </source>
</evidence>
<dbReference type="Gene3D" id="2.60.40.1520">
    <property type="entry name" value="Hemocyanin, C-terminal domain"/>
    <property type="match status" value="1"/>
</dbReference>
<dbReference type="SUPFAM" id="SSF81296">
    <property type="entry name" value="E set domains"/>
    <property type="match status" value="1"/>
</dbReference>
<sequence>AIGLDPVILLKDYKDPIREGYLSNKFLLNYNEKSEIKDLQDKYDYRLPNSSIDSRSTKMIDDVEKAIPKGLIGNVSITAKDPAFYRWHRLVDETFNPRVFSDAPNVEIKLCDLCFVFKDELVNVCPGGEKIDGKNMLKKIMHKSNILEPVATEKFVILKVFIVPEILAHDQKQWIEMDKFKVKLNKSKETIIFRAAELSSVIRKPIQKVFDDTSGDDFDNGMKFKLFVFISNWNVDKVPDSTEEGSL</sequence>
<keyword evidence="4" id="KW-1185">Reference proteome</keyword>
<accession>A0ABN7WQS3</accession>
<evidence type="ECO:0000256" key="1">
    <source>
        <dbReference type="ARBA" id="ARBA00022723"/>
    </source>
</evidence>
<protein>
    <submittedName>
        <fullName evidence="3">28758_t:CDS:1</fullName>
    </submittedName>
</protein>
<dbReference type="Proteomes" id="UP000789901">
    <property type="component" value="Unassembled WGS sequence"/>
</dbReference>
<dbReference type="PANTHER" id="PTHR11511">
    <property type="entry name" value="LARVAL STORAGE PROTEIN/PHENOLOXIDASE"/>
    <property type="match status" value="1"/>
</dbReference>
<dbReference type="InterPro" id="IPR014756">
    <property type="entry name" value="Ig_E-set"/>
</dbReference>
<proteinExistence type="predicted"/>
<organism evidence="3 4">
    <name type="scientific">Gigaspora margarita</name>
    <dbReference type="NCBI Taxonomy" id="4874"/>
    <lineage>
        <taxon>Eukaryota</taxon>
        <taxon>Fungi</taxon>
        <taxon>Fungi incertae sedis</taxon>
        <taxon>Mucoromycota</taxon>
        <taxon>Glomeromycotina</taxon>
        <taxon>Glomeromycetes</taxon>
        <taxon>Diversisporales</taxon>
        <taxon>Gigasporaceae</taxon>
        <taxon>Gigaspora</taxon>
    </lineage>
</organism>
<dbReference type="InterPro" id="IPR037020">
    <property type="entry name" value="Hemocyanin_C_sf"/>
</dbReference>
<reference evidence="3 4" key="1">
    <citation type="submission" date="2021-06" db="EMBL/GenBank/DDBJ databases">
        <authorList>
            <person name="Kallberg Y."/>
            <person name="Tangrot J."/>
            <person name="Rosling A."/>
        </authorList>
    </citation>
    <scope>NUCLEOTIDE SEQUENCE [LARGE SCALE GENOMIC DNA]</scope>
    <source>
        <strain evidence="3 4">120-4 pot B 10/14</strain>
    </source>
</reference>
<dbReference type="Gene3D" id="1.10.1280.10">
    <property type="entry name" value="Di-copper center containing domain from catechol oxidase"/>
    <property type="match status" value="1"/>
</dbReference>
<feature type="non-terminal residue" evidence="3">
    <location>
        <position position="1"/>
    </location>
</feature>
<dbReference type="PANTHER" id="PTHR11511:SF4">
    <property type="entry name" value="PHENOLOXIDASE 2-RELATED"/>
    <property type="match status" value="1"/>
</dbReference>
<dbReference type="PROSITE" id="PS00498">
    <property type="entry name" value="TYROSINASE_2"/>
    <property type="match status" value="1"/>
</dbReference>
<dbReference type="EMBL" id="CAJVQB010058077">
    <property type="protein sequence ID" value="CAG8838446.1"/>
    <property type="molecule type" value="Genomic_DNA"/>
</dbReference>